<proteinExistence type="predicted"/>
<dbReference type="EMBL" id="JBHLUH010000047">
    <property type="protein sequence ID" value="MFC0530501.1"/>
    <property type="molecule type" value="Genomic_DNA"/>
</dbReference>
<evidence type="ECO:0008006" key="4">
    <source>
        <dbReference type="Google" id="ProtNLM"/>
    </source>
</evidence>
<organism evidence="2 3">
    <name type="scientific">Phytohabitans kaempferiae</name>
    <dbReference type="NCBI Taxonomy" id="1620943"/>
    <lineage>
        <taxon>Bacteria</taxon>
        <taxon>Bacillati</taxon>
        <taxon>Actinomycetota</taxon>
        <taxon>Actinomycetes</taxon>
        <taxon>Micromonosporales</taxon>
        <taxon>Micromonosporaceae</taxon>
    </lineage>
</organism>
<feature type="compositionally biased region" description="Basic and acidic residues" evidence="1">
    <location>
        <begin position="190"/>
        <end position="200"/>
    </location>
</feature>
<evidence type="ECO:0000313" key="3">
    <source>
        <dbReference type="Proteomes" id="UP001589867"/>
    </source>
</evidence>
<comment type="caution">
    <text evidence="2">The sequence shown here is derived from an EMBL/GenBank/DDBJ whole genome shotgun (WGS) entry which is preliminary data.</text>
</comment>
<reference evidence="2 3" key="1">
    <citation type="submission" date="2024-09" db="EMBL/GenBank/DDBJ databases">
        <authorList>
            <person name="Sun Q."/>
            <person name="Mori K."/>
        </authorList>
    </citation>
    <scope>NUCLEOTIDE SEQUENCE [LARGE SCALE GENOMIC DNA]</scope>
    <source>
        <strain evidence="2 3">TBRC 3947</strain>
    </source>
</reference>
<name>A0ABV6M722_9ACTN</name>
<dbReference type="Proteomes" id="UP001589867">
    <property type="component" value="Unassembled WGS sequence"/>
</dbReference>
<dbReference type="RefSeq" id="WP_377253660.1">
    <property type="nucleotide sequence ID" value="NZ_JBHLUH010000047.1"/>
</dbReference>
<evidence type="ECO:0000256" key="1">
    <source>
        <dbReference type="SAM" id="MobiDB-lite"/>
    </source>
</evidence>
<evidence type="ECO:0000313" key="2">
    <source>
        <dbReference type="EMBL" id="MFC0530501.1"/>
    </source>
</evidence>
<sequence length="213" mass="24400">MQEPYANDPLLFYPGQRLTAQERERMDRYEIPIGELTVDHLVYSMGRQIENNFQTFYSIAEEIVGVEKATEIAREIGRRYGGRGYAMLLKAHDMEGAGSARMMALYQDLVHSIRGPKHAAALYAEHDEGRCVVRRRECVYYSEAHPENARYTGAFESGCFEGYRAADENLLRVEVHRCRWKGDEGCEQHWVYRDDPDRPPPADFVGDSPADAS</sequence>
<keyword evidence="3" id="KW-1185">Reference proteome</keyword>
<protein>
    <recommendedName>
        <fullName evidence="4">4-vinyl reductase 4VR domain-containing protein</fullName>
    </recommendedName>
</protein>
<accession>A0ABV6M722</accession>
<feature type="region of interest" description="Disordered" evidence="1">
    <location>
        <begin position="190"/>
        <end position="213"/>
    </location>
</feature>
<gene>
    <name evidence="2" type="ORF">ACFFIA_22835</name>
</gene>